<dbReference type="AlphaFoldDB" id="A0AAD4NH33"/>
<organism evidence="1 2">
    <name type="scientific">Ditylenchus destructor</name>
    <dbReference type="NCBI Taxonomy" id="166010"/>
    <lineage>
        <taxon>Eukaryota</taxon>
        <taxon>Metazoa</taxon>
        <taxon>Ecdysozoa</taxon>
        <taxon>Nematoda</taxon>
        <taxon>Chromadorea</taxon>
        <taxon>Rhabditida</taxon>
        <taxon>Tylenchina</taxon>
        <taxon>Tylenchomorpha</taxon>
        <taxon>Sphaerularioidea</taxon>
        <taxon>Anguinidae</taxon>
        <taxon>Anguininae</taxon>
        <taxon>Ditylenchus</taxon>
    </lineage>
</organism>
<sequence>MTIPSVISPKRFYVRCLPTTWPANSDEISWKLFECISEIALIDNIAVVESKPDNFYGVVDVLRRTDADKLLKHLDEQSRFYIPSEKCYLEVQHQKSIEKRIVYSRVQILELREFAVLPPQLPPFLDAQIVRRR</sequence>
<comment type="caution">
    <text evidence="1">The sequence shown here is derived from an EMBL/GenBank/DDBJ whole genome shotgun (WGS) entry which is preliminary data.</text>
</comment>
<evidence type="ECO:0000313" key="1">
    <source>
        <dbReference type="EMBL" id="KAI1725481.1"/>
    </source>
</evidence>
<keyword evidence="2" id="KW-1185">Reference proteome</keyword>
<protein>
    <submittedName>
        <fullName evidence="1">Uncharacterized protein</fullName>
    </submittedName>
</protein>
<dbReference type="EMBL" id="JAKKPZ010000002">
    <property type="protein sequence ID" value="KAI1725481.1"/>
    <property type="molecule type" value="Genomic_DNA"/>
</dbReference>
<gene>
    <name evidence="1" type="ORF">DdX_02140</name>
</gene>
<accession>A0AAD4NH33</accession>
<dbReference type="Proteomes" id="UP001201812">
    <property type="component" value="Unassembled WGS sequence"/>
</dbReference>
<evidence type="ECO:0000313" key="2">
    <source>
        <dbReference type="Proteomes" id="UP001201812"/>
    </source>
</evidence>
<reference evidence="1" key="1">
    <citation type="submission" date="2022-01" db="EMBL/GenBank/DDBJ databases">
        <title>Genome Sequence Resource for Two Populations of Ditylenchus destructor, the Migratory Endoparasitic Phytonematode.</title>
        <authorList>
            <person name="Zhang H."/>
            <person name="Lin R."/>
            <person name="Xie B."/>
        </authorList>
    </citation>
    <scope>NUCLEOTIDE SEQUENCE</scope>
    <source>
        <strain evidence="1">BazhouSP</strain>
    </source>
</reference>
<proteinExistence type="predicted"/>
<name>A0AAD4NH33_9BILA</name>